<gene>
    <name evidence="2" type="ORF">ACFFQA_14810</name>
</gene>
<evidence type="ECO:0000256" key="1">
    <source>
        <dbReference type="SAM" id="Phobius"/>
    </source>
</evidence>
<keyword evidence="1" id="KW-1133">Transmembrane helix</keyword>
<keyword evidence="3" id="KW-1185">Reference proteome</keyword>
<dbReference type="Proteomes" id="UP001589693">
    <property type="component" value="Unassembled WGS sequence"/>
</dbReference>
<organism evidence="2 3">
    <name type="scientific">Allokutzneria oryzae</name>
    <dbReference type="NCBI Taxonomy" id="1378989"/>
    <lineage>
        <taxon>Bacteria</taxon>
        <taxon>Bacillati</taxon>
        <taxon>Actinomycetota</taxon>
        <taxon>Actinomycetes</taxon>
        <taxon>Pseudonocardiales</taxon>
        <taxon>Pseudonocardiaceae</taxon>
        <taxon>Allokutzneria</taxon>
    </lineage>
</organism>
<feature type="transmembrane region" description="Helical" evidence="1">
    <location>
        <begin position="100"/>
        <end position="126"/>
    </location>
</feature>
<keyword evidence="1" id="KW-0472">Membrane</keyword>
<keyword evidence="1" id="KW-0812">Transmembrane</keyword>
<sequence>MAEPGLTPAPSVPQPPQPLHLARVLWIASTVVSMARSMTKLADREAIMNQLQVMRPELTFDQVDSAASASVFLGLAMSLGFVVIYAWLSGRMLAGFPWARMVLVTFGLISVVMGVIGLAGLAGGVAATAGLQVTALDVVFGLVILAVDTTALLLMFRRESLDYFARMAPLRAPHRPPR</sequence>
<evidence type="ECO:0008006" key="4">
    <source>
        <dbReference type="Google" id="ProtNLM"/>
    </source>
</evidence>
<comment type="caution">
    <text evidence="2">The sequence shown here is derived from an EMBL/GenBank/DDBJ whole genome shotgun (WGS) entry which is preliminary data.</text>
</comment>
<feature type="transmembrane region" description="Helical" evidence="1">
    <location>
        <begin position="66"/>
        <end position="88"/>
    </location>
</feature>
<name>A0ABV5ZXV2_9PSEU</name>
<feature type="transmembrane region" description="Helical" evidence="1">
    <location>
        <begin position="138"/>
        <end position="156"/>
    </location>
</feature>
<evidence type="ECO:0000313" key="2">
    <source>
        <dbReference type="EMBL" id="MFB9905205.1"/>
    </source>
</evidence>
<protein>
    <recommendedName>
        <fullName evidence="4">DUF2975 domain-containing protein</fullName>
    </recommendedName>
</protein>
<dbReference type="EMBL" id="JBHLZU010000011">
    <property type="protein sequence ID" value="MFB9905205.1"/>
    <property type="molecule type" value="Genomic_DNA"/>
</dbReference>
<evidence type="ECO:0000313" key="3">
    <source>
        <dbReference type="Proteomes" id="UP001589693"/>
    </source>
</evidence>
<accession>A0ABV5ZXV2</accession>
<proteinExistence type="predicted"/>
<reference evidence="2 3" key="1">
    <citation type="submission" date="2024-09" db="EMBL/GenBank/DDBJ databases">
        <authorList>
            <person name="Sun Q."/>
            <person name="Mori K."/>
        </authorList>
    </citation>
    <scope>NUCLEOTIDE SEQUENCE [LARGE SCALE GENOMIC DNA]</scope>
    <source>
        <strain evidence="2 3">TBRC 7907</strain>
    </source>
</reference>
<dbReference type="RefSeq" id="WP_377852516.1">
    <property type="nucleotide sequence ID" value="NZ_JBHLZU010000011.1"/>
</dbReference>